<evidence type="ECO:0000313" key="3">
    <source>
        <dbReference type="Proteomes" id="UP000639338"/>
    </source>
</evidence>
<dbReference type="EMBL" id="JACMRX010000005">
    <property type="protein sequence ID" value="KAF7990149.1"/>
    <property type="molecule type" value="Genomic_DNA"/>
</dbReference>
<dbReference type="InterPro" id="IPR009057">
    <property type="entry name" value="Homeodomain-like_sf"/>
</dbReference>
<dbReference type="Proteomes" id="UP000639338">
    <property type="component" value="Unassembled WGS sequence"/>
</dbReference>
<comment type="caution">
    <text evidence="2">The sequence shown here is derived from an EMBL/GenBank/DDBJ whole genome shotgun (WGS) entry which is preliminary data.</text>
</comment>
<keyword evidence="3" id="KW-1185">Reference proteome</keyword>
<name>A0A835CMU8_APHGI</name>
<dbReference type="Gene3D" id="1.10.10.60">
    <property type="entry name" value="Homeodomain-like"/>
    <property type="match status" value="1"/>
</dbReference>
<proteinExistence type="predicted"/>
<reference evidence="2 3" key="1">
    <citation type="submission" date="2020-08" db="EMBL/GenBank/DDBJ databases">
        <title>Aphidius gifuensis genome sequencing and assembly.</title>
        <authorList>
            <person name="Du Z."/>
        </authorList>
    </citation>
    <scope>NUCLEOTIDE SEQUENCE [LARGE SCALE GENOMIC DNA]</scope>
    <source>
        <strain evidence="2">YNYX2018</strain>
        <tissue evidence="2">Adults</tissue>
    </source>
</reference>
<sequence>MDNLNDPDKITKKKLQKKKAKKLLHDSKPWSVEQKKRLLSAMMKHGCSNYKAIAKEFSEFTKTTVKNMILLMIKKAETEQYSYSIRDWKNVKLYSNKKPIITKALKYISLFEKHPSTDKCAGCDFQALYNCLSNATVGRQVLQSSAMTHETLWHVVDSVKREVLSIENQIEIDQYVSLDIDKIHNDKYLQKTY</sequence>
<dbReference type="AlphaFoldDB" id="A0A835CMU8"/>
<dbReference type="SUPFAM" id="SSF46689">
    <property type="entry name" value="Homeodomain-like"/>
    <property type="match status" value="1"/>
</dbReference>
<dbReference type="CDD" id="cd00167">
    <property type="entry name" value="SANT"/>
    <property type="match status" value="1"/>
</dbReference>
<organism evidence="2 3">
    <name type="scientific">Aphidius gifuensis</name>
    <name type="common">Parasitoid wasp</name>
    <dbReference type="NCBI Taxonomy" id="684658"/>
    <lineage>
        <taxon>Eukaryota</taxon>
        <taxon>Metazoa</taxon>
        <taxon>Ecdysozoa</taxon>
        <taxon>Arthropoda</taxon>
        <taxon>Hexapoda</taxon>
        <taxon>Insecta</taxon>
        <taxon>Pterygota</taxon>
        <taxon>Neoptera</taxon>
        <taxon>Endopterygota</taxon>
        <taxon>Hymenoptera</taxon>
        <taxon>Apocrita</taxon>
        <taxon>Ichneumonoidea</taxon>
        <taxon>Braconidae</taxon>
        <taxon>Aphidiinae</taxon>
        <taxon>Aphidius</taxon>
    </lineage>
</organism>
<comment type="subcellular location">
    <subcellularLocation>
        <location evidence="1">Nucleus</location>
    </subcellularLocation>
</comment>
<dbReference type="GO" id="GO:0005634">
    <property type="term" value="C:nucleus"/>
    <property type="evidence" value="ECO:0007669"/>
    <property type="project" value="UniProtKB-SubCell"/>
</dbReference>
<evidence type="ECO:0000256" key="1">
    <source>
        <dbReference type="ARBA" id="ARBA00004123"/>
    </source>
</evidence>
<dbReference type="OrthoDB" id="8186615at2759"/>
<dbReference type="InterPro" id="IPR001005">
    <property type="entry name" value="SANT/Myb"/>
</dbReference>
<gene>
    <name evidence="2" type="ORF">HCN44_009884</name>
</gene>
<protein>
    <submittedName>
        <fullName evidence="2">Uncharacterized protein</fullName>
    </submittedName>
</protein>
<accession>A0A835CMU8</accession>
<evidence type="ECO:0000313" key="2">
    <source>
        <dbReference type="EMBL" id="KAF7990149.1"/>
    </source>
</evidence>